<dbReference type="STRING" id="929713.NIASO_07460"/>
<evidence type="ECO:0000313" key="9">
    <source>
        <dbReference type="EMBL" id="AHF15038.1"/>
    </source>
</evidence>
<evidence type="ECO:0000256" key="1">
    <source>
        <dbReference type="ARBA" id="ARBA00004651"/>
    </source>
</evidence>
<feature type="transmembrane region" description="Helical" evidence="6">
    <location>
        <begin position="752"/>
        <end position="774"/>
    </location>
</feature>
<protein>
    <submittedName>
        <fullName evidence="9">ABC transporter permease</fullName>
    </submittedName>
</protein>
<comment type="subcellular location">
    <subcellularLocation>
        <location evidence="1">Cell membrane</location>
        <topology evidence="1">Multi-pass membrane protein</topology>
    </subcellularLocation>
</comment>
<feature type="domain" description="ABC3 transporter permease C-terminal" evidence="7">
    <location>
        <begin position="285"/>
        <end position="397"/>
    </location>
</feature>
<dbReference type="RefSeq" id="WP_008584920.1">
    <property type="nucleotide sequence ID" value="NZ_CP007035.1"/>
</dbReference>
<keyword evidence="10" id="KW-1185">Reference proteome</keyword>
<evidence type="ECO:0000259" key="7">
    <source>
        <dbReference type="Pfam" id="PF02687"/>
    </source>
</evidence>
<keyword evidence="2" id="KW-1003">Cell membrane</keyword>
<keyword evidence="3 6" id="KW-0812">Transmembrane</keyword>
<feature type="transmembrane region" description="Helical" evidence="6">
    <location>
        <begin position="665"/>
        <end position="688"/>
    </location>
</feature>
<organism evidence="9 10">
    <name type="scientific">Niabella soli DSM 19437</name>
    <dbReference type="NCBI Taxonomy" id="929713"/>
    <lineage>
        <taxon>Bacteria</taxon>
        <taxon>Pseudomonadati</taxon>
        <taxon>Bacteroidota</taxon>
        <taxon>Chitinophagia</taxon>
        <taxon>Chitinophagales</taxon>
        <taxon>Chitinophagaceae</taxon>
        <taxon>Niabella</taxon>
    </lineage>
</organism>
<feature type="domain" description="ABC3 transporter permease C-terminal" evidence="7">
    <location>
        <begin position="671"/>
        <end position="784"/>
    </location>
</feature>
<dbReference type="eggNOG" id="COG0577">
    <property type="taxonomic scope" value="Bacteria"/>
</dbReference>
<feature type="transmembrane region" description="Helical" evidence="6">
    <location>
        <begin position="723"/>
        <end position="740"/>
    </location>
</feature>
<sequence length="791" mass="87249">MLKNYFKTACRSLWKNKSFTMLNLLGLSLGMAATCMISLWVQQELGFDRWYKNTDRLYQVYNRDVLGGEAYTYSSTPNPMGPALKAGYPEIEAVSRISDDEFLIANKDRQFKSGGLFVDEGFVSMFGFPVLEGDPSGNLKKPGDIFITASLAKKLFGSRDAVGKMLRMNDSLSLKVAAVLQDPPRAGSFRFEFLLPWVTYTKLYGIYSSWTGNNVKTYVLLKPGISAPVVNNKISKITATHIPENNTVKDLTQFLHPASKWHLYSKSENGQLTDGAITKVRIFVLVALFMILIAAINFVNLTTARTERKAKEVGIRKVAGAGRSSLIFQFLSESVLLAFLSGIVAVLLVLIALPAFNQLIEADLKLNFTDYRLWVAFFGIVLLTGLGAGLYPAFYLSSFLPVKVLKGRPGNSHGNFSLRKLLVVTQFVFAIALIICTLIVKKQMNYAQERALGYNKDQLLFSPIEGDAQKNYRLIKQALLQSGAVTTVSGSQNPITGRAPNYYGFHWEGSTTSDEKSSFYIFNTDGNFTATFGTTILAGRDIDVAKFPTDSTAVLLNEQAVKLLRLSDPVGKKIWRDDISLTVVGIVKNYISGSPYANIQPMMILGPNPNFGIGTLHYKLNPAKPVQENIDAIKSVFKKYNPGYPFEFHFADEAYAKKFSDEKQLGILIGLFSALSIFIACLGLFGLAAYMAETRFKEIGVRKVLGASISGILVLLSKDFVRPVIVALLVAVPVSGWIMNRWLQGYSYRTTVGWTAFIIAGGIVLLVAVTTIIAQTLRAAVTNPSKALRSE</sequence>
<dbReference type="GO" id="GO:0005886">
    <property type="term" value="C:plasma membrane"/>
    <property type="evidence" value="ECO:0007669"/>
    <property type="project" value="UniProtKB-SubCell"/>
</dbReference>
<dbReference type="KEGG" id="nso:NIASO_07460"/>
<evidence type="ECO:0000256" key="6">
    <source>
        <dbReference type="SAM" id="Phobius"/>
    </source>
</evidence>
<feature type="domain" description="MacB-like periplasmic core" evidence="8">
    <location>
        <begin position="20"/>
        <end position="236"/>
    </location>
</feature>
<dbReference type="AlphaFoldDB" id="W0EZM6"/>
<dbReference type="InterPro" id="IPR025857">
    <property type="entry name" value="MacB_PCD"/>
</dbReference>
<dbReference type="Proteomes" id="UP000003586">
    <property type="component" value="Chromosome"/>
</dbReference>
<evidence type="ECO:0000313" key="10">
    <source>
        <dbReference type="Proteomes" id="UP000003586"/>
    </source>
</evidence>
<evidence type="ECO:0000256" key="3">
    <source>
        <dbReference type="ARBA" id="ARBA00022692"/>
    </source>
</evidence>
<dbReference type="Pfam" id="PF02687">
    <property type="entry name" value="FtsX"/>
    <property type="match status" value="2"/>
</dbReference>
<dbReference type="EMBL" id="CP007035">
    <property type="protein sequence ID" value="AHF15038.1"/>
    <property type="molecule type" value="Genomic_DNA"/>
</dbReference>
<dbReference type="GO" id="GO:0022857">
    <property type="term" value="F:transmembrane transporter activity"/>
    <property type="evidence" value="ECO:0007669"/>
    <property type="project" value="TreeGrafter"/>
</dbReference>
<accession>W0EZM6</accession>
<keyword evidence="5 6" id="KW-0472">Membrane</keyword>
<evidence type="ECO:0000256" key="5">
    <source>
        <dbReference type="ARBA" id="ARBA00023136"/>
    </source>
</evidence>
<keyword evidence="4 6" id="KW-1133">Transmembrane helix</keyword>
<dbReference type="InterPro" id="IPR003838">
    <property type="entry name" value="ABC3_permease_C"/>
</dbReference>
<feature type="transmembrane region" description="Helical" evidence="6">
    <location>
        <begin position="282"/>
        <end position="301"/>
    </location>
</feature>
<dbReference type="Pfam" id="PF12704">
    <property type="entry name" value="MacB_PCD"/>
    <property type="match status" value="2"/>
</dbReference>
<evidence type="ECO:0000259" key="8">
    <source>
        <dbReference type="Pfam" id="PF12704"/>
    </source>
</evidence>
<dbReference type="PANTHER" id="PTHR30572">
    <property type="entry name" value="MEMBRANE COMPONENT OF TRANSPORTER-RELATED"/>
    <property type="match status" value="1"/>
</dbReference>
<feature type="domain" description="MacB-like periplasmic core" evidence="8">
    <location>
        <begin position="492"/>
        <end position="594"/>
    </location>
</feature>
<evidence type="ECO:0000256" key="4">
    <source>
        <dbReference type="ARBA" id="ARBA00022989"/>
    </source>
</evidence>
<dbReference type="HOGENOM" id="CLU_008713_1_0_10"/>
<proteinExistence type="predicted"/>
<dbReference type="PANTHER" id="PTHR30572:SF18">
    <property type="entry name" value="ABC-TYPE MACROLIDE FAMILY EXPORT SYSTEM PERMEASE COMPONENT 2"/>
    <property type="match status" value="1"/>
</dbReference>
<name>W0EZM6_9BACT</name>
<feature type="transmembrane region" description="Helical" evidence="6">
    <location>
        <begin position="326"/>
        <end position="353"/>
    </location>
</feature>
<dbReference type="OrthoDB" id="5933722at2"/>
<feature type="transmembrane region" description="Helical" evidence="6">
    <location>
        <begin position="373"/>
        <end position="400"/>
    </location>
</feature>
<gene>
    <name evidence="9" type="ORF">NIASO_07460</name>
</gene>
<dbReference type="InterPro" id="IPR050250">
    <property type="entry name" value="Macrolide_Exporter_MacB"/>
</dbReference>
<feature type="transmembrane region" description="Helical" evidence="6">
    <location>
        <begin position="421"/>
        <end position="440"/>
    </location>
</feature>
<evidence type="ECO:0000256" key="2">
    <source>
        <dbReference type="ARBA" id="ARBA00022475"/>
    </source>
</evidence>
<feature type="transmembrane region" description="Helical" evidence="6">
    <location>
        <begin position="21"/>
        <end position="41"/>
    </location>
</feature>
<reference evidence="9 10" key="1">
    <citation type="submission" date="2013-12" db="EMBL/GenBank/DDBJ databases">
        <authorList>
            <consortium name="DOE Joint Genome Institute"/>
            <person name="Eisen J."/>
            <person name="Huntemann M."/>
            <person name="Han J."/>
            <person name="Chen A."/>
            <person name="Kyrpides N."/>
            <person name="Mavromatis K."/>
            <person name="Markowitz V."/>
            <person name="Palaniappan K."/>
            <person name="Ivanova N."/>
            <person name="Schaumberg A."/>
            <person name="Pati A."/>
            <person name="Liolios K."/>
            <person name="Nordberg H.P."/>
            <person name="Cantor M.N."/>
            <person name="Hua S.X."/>
            <person name="Woyke T."/>
        </authorList>
    </citation>
    <scope>NUCLEOTIDE SEQUENCE [LARGE SCALE GENOMIC DNA]</scope>
    <source>
        <strain evidence="10">DSM 19437</strain>
    </source>
</reference>